<dbReference type="Pfam" id="PF03432">
    <property type="entry name" value="Relaxase"/>
    <property type="match status" value="1"/>
</dbReference>
<gene>
    <name evidence="2" type="ORF">DWY26_00375</name>
</gene>
<name>A0A412G1I9_9BACE</name>
<organism evidence="2 3">
    <name type="scientific">Bacteroides caccae</name>
    <dbReference type="NCBI Taxonomy" id="47678"/>
    <lineage>
        <taxon>Bacteria</taxon>
        <taxon>Pseudomonadati</taxon>
        <taxon>Bacteroidota</taxon>
        <taxon>Bacteroidia</taxon>
        <taxon>Bacteroidales</taxon>
        <taxon>Bacteroidaceae</taxon>
        <taxon>Bacteroides</taxon>
    </lineage>
</organism>
<dbReference type="KEGG" id="bcac:CGC64_15380"/>
<comment type="caution">
    <text evidence="2">The sequence shown here is derived from an EMBL/GenBank/DDBJ whole genome shotgun (WGS) entry which is preliminary data.</text>
</comment>
<proteinExistence type="predicted"/>
<dbReference type="InterPro" id="IPR005094">
    <property type="entry name" value="Endonuclease_MobA/VirD2"/>
</dbReference>
<evidence type="ECO:0000313" key="2">
    <source>
        <dbReference type="EMBL" id="RGR74293.1"/>
    </source>
</evidence>
<feature type="domain" description="MobA/VirD2-like nuclease" evidence="1">
    <location>
        <begin position="17"/>
        <end position="146"/>
    </location>
</feature>
<sequence>MIGKQTKDTSFSGCVCYVLREDKSKLLEAVGVEGTPEQMAELFELQTLLNDKVKNTVGHTSLNFSPEDGERLHHDDAFMLQIARDYMVKIGIVNTQYIVARHTDREHPHCHIVFNRVDNDGKTISDKNDFYRNEKVCKMLTAKYRLHFANGKDNIKEERLRPYDKAKHEVYKALKEELPNARSWNGLKEALSERDIEMKFKVSRTTREVQGVKFEYGGISFSGSKVSREFSYMNIDYQLRRNAFEDDFNNRQRAIRQPKEETAQTVSQSHSEDNFSSGLGLFSGIGSSFNVADAEANQEMAEILRRKKKKPKRKRGMRL</sequence>
<protein>
    <submittedName>
        <fullName evidence="2">Mobilization protein</fullName>
    </submittedName>
</protein>
<dbReference type="EMBL" id="QRUO01000001">
    <property type="protein sequence ID" value="RGR74293.1"/>
    <property type="molecule type" value="Genomic_DNA"/>
</dbReference>
<evidence type="ECO:0000313" key="3">
    <source>
        <dbReference type="Proteomes" id="UP000284205"/>
    </source>
</evidence>
<accession>A0A412G1I9</accession>
<evidence type="ECO:0000259" key="1">
    <source>
        <dbReference type="Pfam" id="PF03432"/>
    </source>
</evidence>
<dbReference type="Proteomes" id="UP000284205">
    <property type="component" value="Unassembled WGS sequence"/>
</dbReference>
<dbReference type="AlphaFoldDB" id="A0A412G1I9"/>
<dbReference type="RefSeq" id="WP_005678045.1">
    <property type="nucleotide sequence ID" value="NZ_CP022412.2"/>
</dbReference>
<reference evidence="2 3" key="1">
    <citation type="submission" date="2018-08" db="EMBL/GenBank/DDBJ databases">
        <title>A genome reference for cultivated species of the human gut microbiota.</title>
        <authorList>
            <person name="Zou Y."/>
            <person name="Xue W."/>
            <person name="Luo G."/>
        </authorList>
    </citation>
    <scope>NUCLEOTIDE SEQUENCE [LARGE SCALE GENOMIC DNA]</scope>
    <source>
        <strain evidence="2 3">AF24-29LB</strain>
    </source>
</reference>